<feature type="transmembrane region" description="Helical" evidence="6">
    <location>
        <begin position="87"/>
        <end position="107"/>
    </location>
</feature>
<feature type="transmembrane region" description="Helical" evidence="6">
    <location>
        <begin position="395"/>
        <end position="412"/>
    </location>
</feature>
<evidence type="ECO:0000256" key="3">
    <source>
        <dbReference type="ARBA" id="ARBA00022692"/>
    </source>
</evidence>
<name>A0ABD5UI45_9EURY</name>
<dbReference type="Proteomes" id="UP001596333">
    <property type="component" value="Unassembled WGS sequence"/>
</dbReference>
<evidence type="ECO:0000256" key="4">
    <source>
        <dbReference type="ARBA" id="ARBA00022989"/>
    </source>
</evidence>
<evidence type="ECO:0000256" key="2">
    <source>
        <dbReference type="ARBA" id="ARBA00022475"/>
    </source>
</evidence>
<keyword evidence="8" id="KW-1185">Reference proteome</keyword>
<sequence length="442" mass="45819">MSDGSSATPDGGKAPDSATAALIDAARRSDLGLVLGTLLLIYAAATVLTFTSGLNSVVGLMRTLTFLGLVYALSALALNLQWGYAGLFNIGVAGFMALGVYTMGIVVRSPDPAFGPPGFGLPLPVGIVAGMGMAAIVGLVAALPALRLKADYLAIVTLGISEIVRLFLQSSAFDTFLRESIGVGTGGGRGMGMPDNPVRDLFLVAGQSGSPTPLGDLVFGIFGEGGLGISHSILIDWGYIAVLAAFVIGFYVLLERLGRSPFGRTLKAIREDELVANSLGKNVDLIKIKVFVIGCALMGLAGILWFGSQGNVSPTPQFMPLLTFYVFVAVIIGGSGSNTGAVLGGIVFATVLFEGPRRVGSAVRDVIDAETPSSFADAVVSLDPTAFLAYATDNIAPLQFVFLGFILVFIMHRRPDGLLGDRIETAAAVDLSERPHGGDADE</sequence>
<feature type="transmembrane region" description="Helical" evidence="6">
    <location>
        <begin position="31"/>
        <end position="54"/>
    </location>
</feature>
<accession>A0ABD5UI45</accession>
<feature type="transmembrane region" description="Helical" evidence="6">
    <location>
        <begin position="119"/>
        <end position="143"/>
    </location>
</feature>
<dbReference type="EMBL" id="JBHSXI010000009">
    <property type="protein sequence ID" value="MFC6889142.1"/>
    <property type="molecule type" value="Genomic_DNA"/>
</dbReference>
<evidence type="ECO:0000256" key="5">
    <source>
        <dbReference type="ARBA" id="ARBA00023136"/>
    </source>
</evidence>
<keyword evidence="3 6" id="KW-0812">Transmembrane</keyword>
<keyword evidence="4 6" id="KW-1133">Transmembrane helix</keyword>
<dbReference type="PANTHER" id="PTHR30482:SF10">
    <property type="entry name" value="HIGH-AFFINITY BRANCHED-CHAIN AMINO ACID TRANSPORT PROTEIN BRAE"/>
    <property type="match status" value="1"/>
</dbReference>
<dbReference type="GO" id="GO:0005886">
    <property type="term" value="C:plasma membrane"/>
    <property type="evidence" value="ECO:0007669"/>
    <property type="project" value="UniProtKB-SubCell"/>
</dbReference>
<keyword evidence="5 6" id="KW-0472">Membrane</keyword>
<dbReference type="InterPro" id="IPR043428">
    <property type="entry name" value="LivM-like"/>
</dbReference>
<comment type="caution">
    <text evidence="7">The sequence shown here is derived from an EMBL/GenBank/DDBJ whole genome shotgun (WGS) entry which is preliminary data.</text>
</comment>
<keyword evidence="2" id="KW-1003">Cell membrane</keyword>
<comment type="subcellular location">
    <subcellularLocation>
        <location evidence="1">Cell membrane</location>
        <topology evidence="1">Multi-pass membrane protein</topology>
    </subcellularLocation>
</comment>
<organism evidence="7 8">
    <name type="scientific">Halorubrum trueperi</name>
    <dbReference type="NCBI Taxonomy" id="2004704"/>
    <lineage>
        <taxon>Archaea</taxon>
        <taxon>Methanobacteriati</taxon>
        <taxon>Methanobacteriota</taxon>
        <taxon>Stenosarchaea group</taxon>
        <taxon>Halobacteria</taxon>
        <taxon>Halobacteriales</taxon>
        <taxon>Haloferacaceae</taxon>
        <taxon>Halorubrum</taxon>
    </lineage>
</organism>
<dbReference type="RefSeq" id="WP_379767412.1">
    <property type="nucleotide sequence ID" value="NZ_JBHSXI010000009.1"/>
</dbReference>
<dbReference type="InterPro" id="IPR001851">
    <property type="entry name" value="ABC_transp_permease"/>
</dbReference>
<reference evidence="7 8" key="1">
    <citation type="journal article" date="2019" name="Int. J. Syst. Evol. Microbiol.">
        <title>The Global Catalogue of Microorganisms (GCM) 10K type strain sequencing project: providing services to taxonomists for standard genome sequencing and annotation.</title>
        <authorList>
            <consortium name="The Broad Institute Genomics Platform"/>
            <consortium name="The Broad Institute Genome Sequencing Center for Infectious Disease"/>
            <person name="Wu L."/>
            <person name="Ma J."/>
        </authorList>
    </citation>
    <scope>NUCLEOTIDE SEQUENCE [LARGE SCALE GENOMIC DNA]</scope>
    <source>
        <strain evidence="7 8">Y73</strain>
    </source>
</reference>
<dbReference type="CDD" id="cd06581">
    <property type="entry name" value="TM_PBP1_LivM_like"/>
    <property type="match status" value="1"/>
</dbReference>
<evidence type="ECO:0000313" key="8">
    <source>
        <dbReference type="Proteomes" id="UP001596333"/>
    </source>
</evidence>
<gene>
    <name evidence="7" type="ORF">ACFQEY_08960</name>
</gene>
<proteinExistence type="predicted"/>
<evidence type="ECO:0000313" key="7">
    <source>
        <dbReference type="EMBL" id="MFC6889142.1"/>
    </source>
</evidence>
<evidence type="ECO:0000256" key="6">
    <source>
        <dbReference type="SAM" id="Phobius"/>
    </source>
</evidence>
<dbReference type="AlphaFoldDB" id="A0ABD5UI45"/>
<feature type="transmembrane region" description="Helical" evidence="6">
    <location>
        <begin position="237"/>
        <end position="254"/>
    </location>
</feature>
<evidence type="ECO:0000256" key="1">
    <source>
        <dbReference type="ARBA" id="ARBA00004651"/>
    </source>
</evidence>
<dbReference type="PANTHER" id="PTHR30482">
    <property type="entry name" value="HIGH-AFFINITY BRANCHED-CHAIN AMINO ACID TRANSPORT SYSTEM PERMEASE"/>
    <property type="match status" value="1"/>
</dbReference>
<feature type="transmembrane region" description="Helical" evidence="6">
    <location>
        <begin position="288"/>
        <end position="306"/>
    </location>
</feature>
<dbReference type="Pfam" id="PF02653">
    <property type="entry name" value="BPD_transp_2"/>
    <property type="match status" value="1"/>
</dbReference>
<protein>
    <submittedName>
        <fullName evidence="7">Branched-chain amino acid ABC transporter permease</fullName>
    </submittedName>
</protein>
<feature type="transmembrane region" description="Helical" evidence="6">
    <location>
        <begin position="60"/>
        <end position="80"/>
    </location>
</feature>
<feature type="transmembrane region" description="Helical" evidence="6">
    <location>
        <begin position="326"/>
        <end position="353"/>
    </location>
</feature>